<feature type="region of interest" description="Disordered" evidence="1">
    <location>
        <begin position="91"/>
        <end position="111"/>
    </location>
</feature>
<dbReference type="Proteomes" id="UP000198706">
    <property type="component" value="Unassembled WGS sequence"/>
</dbReference>
<feature type="chain" id="PRO_5011678481" evidence="2">
    <location>
        <begin position="20"/>
        <end position="111"/>
    </location>
</feature>
<dbReference type="STRING" id="137658.SAMN05216186_102333"/>
<name>A0A1G8VS16_9PSED</name>
<evidence type="ECO:0000313" key="3">
    <source>
        <dbReference type="EMBL" id="SDJ68687.1"/>
    </source>
</evidence>
<accession>A0A1G8VS16</accession>
<dbReference type="AlphaFoldDB" id="A0A1G8VS16"/>
<sequence length="111" mass="11813">MRLRLILFLILTIAFPAYASLPAGEPPCPMLEMDMTAAADATDENPCCQEDGKGSQLMSCKSGQECKTGGTLRSAFPRGAVIQAATRPLALPDPAAIPPEPGSVWRPPRFL</sequence>
<protein>
    <submittedName>
        <fullName evidence="3">Uncharacterized protein</fullName>
    </submittedName>
</protein>
<keyword evidence="4" id="KW-1185">Reference proteome</keyword>
<dbReference type="EMBL" id="FNFD01000002">
    <property type="protein sequence ID" value="SDJ68687.1"/>
    <property type="molecule type" value="Genomic_DNA"/>
</dbReference>
<organism evidence="3 4">
    <name type="scientific">Pseudomonas indica</name>
    <dbReference type="NCBI Taxonomy" id="137658"/>
    <lineage>
        <taxon>Bacteria</taxon>
        <taxon>Pseudomonadati</taxon>
        <taxon>Pseudomonadota</taxon>
        <taxon>Gammaproteobacteria</taxon>
        <taxon>Pseudomonadales</taxon>
        <taxon>Pseudomonadaceae</taxon>
        <taxon>Pseudomonas</taxon>
    </lineage>
</organism>
<feature type="signal peptide" evidence="2">
    <location>
        <begin position="1"/>
        <end position="19"/>
    </location>
</feature>
<evidence type="ECO:0000256" key="1">
    <source>
        <dbReference type="SAM" id="MobiDB-lite"/>
    </source>
</evidence>
<proteinExistence type="predicted"/>
<gene>
    <name evidence="3" type="ORF">SAMN05216186_102333</name>
</gene>
<keyword evidence="2" id="KW-0732">Signal</keyword>
<evidence type="ECO:0000313" key="4">
    <source>
        <dbReference type="Proteomes" id="UP000198706"/>
    </source>
</evidence>
<reference evidence="3 4" key="1">
    <citation type="submission" date="2016-10" db="EMBL/GenBank/DDBJ databases">
        <authorList>
            <person name="de Groot N.N."/>
        </authorList>
    </citation>
    <scope>NUCLEOTIDE SEQUENCE [LARGE SCALE GENOMIC DNA]</scope>
    <source>
        <strain evidence="3 4">JCM 21544</strain>
    </source>
</reference>
<evidence type="ECO:0000256" key="2">
    <source>
        <dbReference type="SAM" id="SignalP"/>
    </source>
</evidence>